<organism evidence="3 4">
    <name type="scientific">Tanacetum coccineum</name>
    <dbReference type="NCBI Taxonomy" id="301880"/>
    <lineage>
        <taxon>Eukaryota</taxon>
        <taxon>Viridiplantae</taxon>
        <taxon>Streptophyta</taxon>
        <taxon>Embryophyta</taxon>
        <taxon>Tracheophyta</taxon>
        <taxon>Spermatophyta</taxon>
        <taxon>Magnoliopsida</taxon>
        <taxon>eudicotyledons</taxon>
        <taxon>Gunneridae</taxon>
        <taxon>Pentapetalae</taxon>
        <taxon>asterids</taxon>
        <taxon>campanulids</taxon>
        <taxon>Asterales</taxon>
        <taxon>Asteraceae</taxon>
        <taxon>Asteroideae</taxon>
        <taxon>Anthemideae</taxon>
        <taxon>Anthemidinae</taxon>
        <taxon>Tanacetum</taxon>
    </lineage>
</organism>
<evidence type="ECO:0000259" key="1">
    <source>
        <dbReference type="Pfam" id="PF00078"/>
    </source>
</evidence>
<evidence type="ECO:0000259" key="2">
    <source>
        <dbReference type="Pfam" id="PF13456"/>
    </source>
</evidence>
<dbReference type="InterPro" id="IPR000477">
    <property type="entry name" value="RT_dom"/>
</dbReference>
<evidence type="ECO:0000313" key="3">
    <source>
        <dbReference type="EMBL" id="GJT70694.1"/>
    </source>
</evidence>
<accession>A0ABQ5G5J3</accession>
<dbReference type="InterPro" id="IPR043502">
    <property type="entry name" value="DNA/RNA_pol_sf"/>
</dbReference>
<name>A0ABQ5G5J3_9ASTR</name>
<reference evidence="3" key="1">
    <citation type="journal article" date="2022" name="Int. J. Mol. Sci.">
        <title>Draft Genome of Tanacetum Coccineum: Genomic Comparison of Closely Related Tanacetum-Family Plants.</title>
        <authorList>
            <person name="Yamashiro T."/>
            <person name="Shiraishi A."/>
            <person name="Nakayama K."/>
            <person name="Satake H."/>
        </authorList>
    </citation>
    <scope>NUCLEOTIDE SEQUENCE</scope>
</reference>
<dbReference type="InterPro" id="IPR036397">
    <property type="entry name" value="RNaseH_sf"/>
</dbReference>
<dbReference type="PANTHER" id="PTHR48475">
    <property type="entry name" value="RIBONUCLEASE H"/>
    <property type="match status" value="1"/>
</dbReference>
<keyword evidence="4" id="KW-1185">Reference proteome</keyword>
<dbReference type="Pfam" id="PF00078">
    <property type="entry name" value="RVT_1"/>
    <property type="match status" value="1"/>
</dbReference>
<dbReference type="CDD" id="cd01647">
    <property type="entry name" value="RT_LTR"/>
    <property type="match status" value="1"/>
</dbReference>
<keyword evidence="3" id="KW-0695">RNA-directed DNA polymerase</keyword>
<dbReference type="SUPFAM" id="SSF56672">
    <property type="entry name" value="DNA/RNA polymerases"/>
    <property type="match status" value="1"/>
</dbReference>
<sequence>MAREDEENTAFYTDQGTYCYTKMPFGLRNALTTYPRLVDSAFQSQIGRNLEAYVDDMVIKSNDEKMPLANIAETFDNLRRINMKLNPKKCSYGVEEGKFLGYMVTSKGIRENHKKIRALADLPSPRIVSVILMIDRKGKQCPIHYEIETILRGLPDKGAYNILFEPRNAVKGQVLADFISEAPNGEPTKSYFRTPEVMPERGDTEKWTLVTDGASSLKGFGAGLVLICPSGVEYTYALRLTFTNTNNEAEYKALLAGLRIARKIKIQNLEANVDSKLVASQINKSYVASSDNMIKYQAKEYIACFKSLSIQNIPRNLN</sequence>
<feature type="domain" description="RNase H type-1" evidence="2">
    <location>
        <begin position="221"/>
        <end position="318"/>
    </location>
</feature>
<evidence type="ECO:0000313" key="4">
    <source>
        <dbReference type="Proteomes" id="UP001151760"/>
    </source>
</evidence>
<dbReference type="CDD" id="cd09279">
    <property type="entry name" value="RNase_HI_like"/>
    <property type="match status" value="1"/>
</dbReference>
<gene>
    <name evidence="3" type="ORF">Tco_1029980</name>
</gene>
<protein>
    <submittedName>
        <fullName evidence="3">Reverse transcriptase domain-containing protein</fullName>
    </submittedName>
</protein>
<keyword evidence="3" id="KW-0808">Transferase</keyword>
<reference evidence="3" key="2">
    <citation type="submission" date="2022-01" db="EMBL/GenBank/DDBJ databases">
        <authorList>
            <person name="Yamashiro T."/>
            <person name="Shiraishi A."/>
            <person name="Satake H."/>
            <person name="Nakayama K."/>
        </authorList>
    </citation>
    <scope>NUCLEOTIDE SEQUENCE</scope>
</reference>
<feature type="domain" description="Reverse transcriptase" evidence="1">
    <location>
        <begin position="5"/>
        <end position="103"/>
    </location>
</feature>
<dbReference type="EMBL" id="BQNB010018101">
    <property type="protein sequence ID" value="GJT70694.1"/>
    <property type="molecule type" value="Genomic_DNA"/>
</dbReference>
<keyword evidence="3" id="KW-0548">Nucleotidyltransferase</keyword>
<dbReference type="Gene3D" id="3.30.420.10">
    <property type="entry name" value="Ribonuclease H-like superfamily/Ribonuclease H"/>
    <property type="match status" value="1"/>
</dbReference>
<dbReference type="GO" id="GO:0003964">
    <property type="term" value="F:RNA-directed DNA polymerase activity"/>
    <property type="evidence" value="ECO:0007669"/>
    <property type="project" value="UniProtKB-KW"/>
</dbReference>
<dbReference type="Pfam" id="PF13456">
    <property type="entry name" value="RVT_3"/>
    <property type="match status" value="1"/>
</dbReference>
<dbReference type="InterPro" id="IPR002156">
    <property type="entry name" value="RNaseH_domain"/>
</dbReference>
<dbReference type="Proteomes" id="UP001151760">
    <property type="component" value="Unassembled WGS sequence"/>
</dbReference>
<proteinExistence type="predicted"/>
<dbReference type="InterPro" id="IPR043128">
    <property type="entry name" value="Rev_trsase/Diguanyl_cyclase"/>
</dbReference>
<dbReference type="PANTHER" id="PTHR48475:SF1">
    <property type="entry name" value="RNASE H TYPE-1 DOMAIN-CONTAINING PROTEIN"/>
    <property type="match status" value="1"/>
</dbReference>
<dbReference type="Gene3D" id="3.30.70.270">
    <property type="match status" value="1"/>
</dbReference>
<comment type="caution">
    <text evidence="3">The sequence shown here is derived from an EMBL/GenBank/DDBJ whole genome shotgun (WGS) entry which is preliminary data.</text>
</comment>